<gene>
    <name evidence="2" type="ORF">E2C01_084916</name>
</gene>
<feature type="compositionally biased region" description="Low complexity" evidence="1">
    <location>
        <begin position="58"/>
        <end position="71"/>
    </location>
</feature>
<proteinExistence type="predicted"/>
<comment type="caution">
    <text evidence="2">The sequence shown here is derived from an EMBL/GenBank/DDBJ whole genome shotgun (WGS) entry which is preliminary data.</text>
</comment>
<feature type="region of interest" description="Disordered" evidence="1">
    <location>
        <begin position="24"/>
        <end position="71"/>
    </location>
</feature>
<reference evidence="2 3" key="1">
    <citation type="submission" date="2019-05" db="EMBL/GenBank/DDBJ databases">
        <title>Another draft genome of Portunus trituberculatus and its Hox gene families provides insights of decapod evolution.</title>
        <authorList>
            <person name="Jeong J.-H."/>
            <person name="Song I."/>
            <person name="Kim S."/>
            <person name="Choi T."/>
            <person name="Kim D."/>
            <person name="Ryu S."/>
            <person name="Kim W."/>
        </authorList>
    </citation>
    <scope>NUCLEOTIDE SEQUENCE [LARGE SCALE GENOMIC DNA]</scope>
    <source>
        <tissue evidence="2">Muscle</tissue>
    </source>
</reference>
<name>A0A5B7J182_PORTR</name>
<dbReference type="EMBL" id="VSRR010082766">
    <property type="protein sequence ID" value="MPC89952.1"/>
    <property type="molecule type" value="Genomic_DNA"/>
</dbReference>
<dbReference type="AlphaFoldDB" id="A0A5B7J182"/>
<organism evidence="2 3">
    <name type="scientific">Portunus trituberculatus</name>
    <name type="common">Swimming crab</name>
    <name type="synonym">Neptunus trituberculatus</name>
    <dbReference type="NCBI Taxonomy" id="210409"/>
    <lineage>
        <taxon>Eukaryota</taxon>
        <taxon>Metazoa</taxon>
        <taxon>Ecdysozoa</taxon>
        <taxon>Arthropoda</taxon>
        <taxon>Crustacea</taxon>
        <taxon>Multicrustacea</taxon>
        <taxon>Malacostraca</taxon>
        <taxon>Eumalacostraca</taxon>
        <taxon>Eucarida</taxon>
        <taxon>Decapoda</taxon>
        <taxon>Pleocyemata</taxon>
        <taxon>Brachyura</taxon>
        <taxon>Eubrachyura</taxon>
        <taxon>Portunoidea</taxon>
        <taxon>Portunidae</taxon>
        <taxon>Portuninae</taxon>
        <taxon>Portunus</taxon>
    </lineage>
</organism>
<keyword evidence="3" id="KW-1185">Reference proteome</keyword>
<protein>
    <submittedName>
        <fullName evidence="2">Uncharacterized protein</fullName>
    </submittedName>
</protein>
<evidence type="ECO:0000313" key="2">
    <source>
        <dbReference type="EMBL" id="MPC89952.1"/>
    </source>
</evidence>
<evidence type="ECO:0000313" key="3">
    <source>
        <dbReference type="Proteomes" id="UP000324222"/>
    </source>
</evidence>
<evidence type="ECO:0000256" key="1">
    <source>
        <dbReference type="SAM" id="MobiDB-lite"/>
    </source>
</evidence>
<sequence>MSTLLTLLFRATTRSSLILSPAFASAAPTPHPHSSPPFSDITSYCDGHDHGPAPDNVSHQASHSNASAASTQHALPSTLRCQIFQGQCKKCASPLN</sequence>
<dbReference type="Proteomes" id="UP000324222">
    <property type="component" value="Unassembled WGS sequence"/>
</dbReference>
<accession>A0A5B7J182</accession>